<keyword evidence="1" id="KW-0547">Nucleotide-binding</keyword>
<dbReference type="GO" id="GO:0005737">
    <property type="term" value="C:cytoplasm"/>
    <property type="evidence" value="ECO:0007669"/>
    <property type="project" value="TreeGrafter"/>
</dbReference>
<dbReference type="SMART" id="SM00044">
    <property type="entry name" value="CYCc"/>
    <property type="match status" value="1"/>
</dbReference>
<dbReference type="Pfam" id="PF00211">
    <property type="entry name" value="Guanylate_cyc"/>
    <property type="match status" value="1"/>
</dbReference>
<dbReference type="GO" id="GO:0009190">
    <property type="term" value="P:cyclic nucleotide biosynthetic process"/>
    <property type="evidence" value="ECO:0007669"/>
    <property type="project" value="InterPro"/>
</dbReference>
<dbReference type="KEGG" id="msv:Mesil_2267"/>
<dbReference type="eggNOG" id="COG2909">
    <property type="taxonomic scope" value="Bacteria"/>
</dbReference>
<dbReference type="OrthoDB" id="9806704at2"/>
<feature type="domain" description="Guanylate cyclase" evidence="3">
    <location>
        <begin position="51"/>
        <end position="170"/>
    </location>
</feature>
<dbReference type="PROSITE" id="PS50125">
    <property type="entry name" value="GUANYLATE_CYCLASE_2"/>
    <property type="match status" value="1"/>
</dbReference>
<evidence type="ECO:0000256" key="1">
    <source>
        <dbReference type="ARBA" id="ARBA00022741"/>
    </source>
</evidence>
<dbReference type="Proteomes" id="UP000001916">
    <property type="component" value="Chromosome"/>
</dbReference>
<protein>
    <submittedName>
        <fullName evidence="4">Adenylate/guanylate cyclase</fullName>
    </submittedName>
</protein>
<evidence type="ECO:0000313" key="4">
    <source>
        <dbReference type="EMBL" id="ADH64133.1"/>
    </source>
</evidence>
<dbReference type="InterPro" id="IPR041664">
    <property type="entry name" value="AAA_16"/>
</dbReference>
<dbReference type="GO" id="GO:0004016">
    <property type="term" value="F:adenylate cyclase activity"/>
    <property type="evidence" value="ECO:0007669"/>
    <property type="project" value="TreeGrafter"/>
</dbReference>
<evidence type="ECO:0000256" key="2">
    <source>
        <dbReference type="ARBA" id="ARBA00022840"/>
    </source>
</evidence>
<keyword evidence="2" id="KW-0067">ATP-binding</keyword>
<organism evidence="4 5">
    <name type="scientific">Allomeiothermus silvanus (strain ATCC 700542 / DSM 9946 / NBRC 106475 / NCIMB 13440 / VI-R2)</name>
    <name type="common">Thermus silvanus</name>
    <dbReference type="NCBI Taxonomy" id="526227"/>
    <lineage>
        <taxon>Bacteria</taxon>
        <taxon>Thermotogati</taxon>
        <taxon>Deinococcota</taxon>
        <taxon>Deinococci</taxon>
        <taxon>Thermales</taxon>
        <taxon>Thermaceae</taxon>
        <taxon>Allomeiothermus</taxon>
    </lineage>
</organism>
<dbReference type="GO" id="GO:0035556">
    <property type="term" value="P:intracellular signal transduction"/>
    <property type="evidence" value="ECO:0007669"/>
    <property type="project" value="InterPro"/>
</dbReference>
<name>D7BIF8_ALLS1</name>
<dbReference type="GO" id="GO:0005524">
    <property type="term" value="F:ATP binding"/>
    <property type="evidence" value="ECO:0007669"/>
    <property type="project" value="UniProtKB-KW"/>
</dbReference>
<dbReference type="eggNOG" id="COG2114">
    <property type="taxonomic scope" value="Bacteria"/>
</dbReference>
<dbReference type="SUPFAM" id="SSF55073">
    <property type="entry name" value="Nucleotide cyclase"/>
    <property type="match status" value="1"/>
</dbReference>
<dbReference type="CDD" id="cd07302">
    <property type="entry name" value="CHD"/>
    <property type="match status" value="1"/>
</dbReference>
<dbReference type="PANTHER" id="PTHR16305:SF35">
    <property type="entry name" value="TRANSCRIPTIONAL ACTIVATOR DOMAIN"/>
    <property type="match status" value="1"/>
</dbReference>
<dbReference type="InterPro" id="IPR027417">
    <property type="entry name" value="P-loop_NTPase"/>
</dbReference>
<dbReference type="Pfam" id="PF13191">
    <property type="entry name" value="AAA_16"/>
    <property type="match status" value="1"/>
</dbReference>
<dbReference type="Gene3D" id="3.40.50.300">
    <property type="entry name" value="P-loop containing nucleotide triphosphate hydrolases"/>
    <property type="match status" value="1"/>
</dbReference>
<dbReference type="HOGENOM" id="CLU_392227_0_0_0"/>
<reference evidence="4 5" key="1">
    <citation type="journal article" date="2010" name="Stand. Genomic Sci.">
        <title>Complete genome sequence of Meiothermus silvanus type strain (VI-R2).</title>
        <authorList>
            <person name="Sikorski J."/>
            <person name="Tindall B.J."/>
            <person name="Lowry S."/>
            <person name="Lucas S."/>
            <person name="Nolan M."/>
            <person name="Copeland A."/>
            <person name="Glavina Del Rio T."/>
            <person name="Tice H."/>
            <person name="Cheng J.F."/>
            <person name="Han C."/>
            <person name="Pitluck S."/>
            <person name="Liolios K."/>
            <person name="Ivanova N."/>
            <person name="Mavromatis K."/>
            <person name="Mikhailova N."/>
            <person name="Pati A."/>
            <person name="Goodwin L."/>
            <person name="Chen A."/>
            <person name="Palaniappan K."/>
            <person name="Land M."/>
            <person name="Hauser L."/>
            <person name="Chang Y.J."/>
            <person name="Jeffries C.D."/>
            <person name="Rohde M."/>
            <person name="Goker M."/>
            <person name="Woyke T."/>
            <person name="Bristow J."/>
            <person name="Eisen J.A."/>
            <person name="Markowitz V."/>
            <person name="Hugenholtz P."/>
            <person name="Kyrpides N.C."/>
            <person name="Klenk H.P."/>
            <person name="Lapidus A."/>
        </authorList>
    </citation>
    <scope>NUCLEOTIDE SEQUENCE [LARGE SCALE GENOMIC DNA]</scope>
    <source>
        <strain evidence="5">ATCC 700542 / DSM 9946 / VI-R2</strain>
    </source>
</reference>
<accession>D7BIF8</accession>
<proteinExistence type="predicted"/>
<dbReference type="Gene3D" id="3.30.70.1230">
    <property type="entry name" value="Nucleotide cyclase"/>
    <property type="match status" value="1"/>
</dbReference>
<dbReference type="EMBL" id="CP002042">
    <property type="protein sequence ID" value="ADH64133.1"/>
    <property type="molecule type" value="Genomic_DNA"/>
</dbReference>
<evidence type="ECO:0000313" key="5">
    <source>
        <dbReference type="Proteomes" id="UP000001916"/>
    </source>
</evidence>
<evidence type="ECO:0000259" key="3">
    <source>
        <dbReference type="PROSITE" id="PS50125"/>
    </source>
</evidence>
<dbReference type="InterPro" id="IPR001054">
    <property type="entry name" value="A/G_cyclase"/>
</dbReference>
<keyword evidence="5" id="KW-1185">Reference proteome</keyword>
<dbReference type="STRING" id="526227.Mesil_2267"/>
<gene>
    <name evidence="4" type="ordered locus">Mesil_2267</name>
</gene>
<dbReference type="InterPro" id="IPR029787">
    <property type="entry name" value="Nucleotide_cyclase"/>
</dbReference>
<dbReference type="PANTHER" id="PTHR16305">
    <property type="entry name" value="TESTICULAR SOLUBLE ADENYLYL CYCLASE"/>
    <property type="match status" value="1"/>
</dbReference>
<dbReference type="AlphaFoldDB" id="D7BIF8"/>
<sequence>MRCPDCGHHSYDAGNCGCGSNYGFATPLRGERSISRSNGEHDLVHERRWVTVVFFDLSRFSEFALENPLETTWKAVQRSLSEAATQVRRHGGHVDKYLGDGLLAVFGAPRSRENDAGAALEAALAMVTGSPLPARAGVASGLVLRAPLGDGQAGESTVLGPAVNLAQRLSQAAPPGEVWADAVTLRLAAHCRHHPLEPQVFKGQGGPLRPHRYLGMVDGVPPRCAAKEAAAQAGERVHDLIGREAEILRLHEALEAARRGLGQHLALVGPLGSGKTHLARHFLGQLPAGVRGVLAPRFSKEGSLRHSLHLALRNLIEGDVGEWLARTPLAPSLKQALAYSVGLLPQAPAPKPELDQLTVEGWLWLLEWLSESQPLVILLEDLHAADPFLVELLRHRPRGRVLLLSTSRRNIWEEGSVEVLEVAPLDEASALACARRLRPDLGEAAQQILALKSRGLPLMLQALSRSQGNQDPLADLAAWGSWAFQSRLDSLPRSARTALLCIAVLGEGAEAALVRHLLGSEAHLSRLLNEGFLNTCLPTGQSSECQGERLVFAVPYLRETALTLVSPEQAKRWWIQAAGWCQGTGHVEQAALYLSMAGEQTAAFRLWRLVAQERWFQGRRAEALEAYNEALLIAPSPALNRSLRQEVARRLLEVGQALQALGWLEALEDEASEALRAQARLQIQAQKVTQYDILGDILRPGTN</sequence>
<dbReference type="SUPFAM" id="SSF52540">
    <property type="entry name" value="P-loop containing nucleoside triphosphate hydrolases"/>
    <property type="match status" value="1"/>
</dbReference>
<dbReference type="RefSeq" id="WP_013158678.1">
    <property type="nucleotide sequence ID" value="NC_014212.1"/>
</dbReference>